<dbReference type="OrthoDB" id="2529894at2759"/>
<dbReference type="Gene3D" id="3.60.110.10">
    <property type="entry name" value="Carbon-nitrogen hydrolase"/>
    <property type="match status" value="1"/>
</dbReference>
<accession>A0A238FES2</accession>
<dbReference type="Proteomes" id="UP000198372">
    <property type="component" value="Unassembled WGS sequence"/>
</dbReference>
<dbReference type="EMBL" id="FMSP01000007">
    <property type="protein sequence ID" value="SCV71707.1"/>
    <property type="molecule type" value="Genomic_DNA"/>
</dbReference>
<reference evidence="3" key="1">
    <citation type="submission" date="2016-09" db="EMBL/GenBank/DDBJ databases">
        <authorList>
            <person name="Jeantristanb JTB J.-T."/>
            <person name="Ricardo R."/>
        </authorList>
    </citation>
    <scope>NUCLEOTIDE SEQUENCE [LARGE SCALE GENOMIC DNA]</scope>
</reference>
<evidence type="ECO:0000313" key="2">
    <source>
        <dbReference type="EMBL" id="SCV71707.1"/>
    </source>
</evidence>
<dbReference type="AlphaFoldDB" id="A0A238FES2"/>
<keyword evidence="3" id="KW-1185">Reference proteome</keyword>
<proteinExistence type="predicted"/>
<organism evidence="2 3">
    <name type="scientific">Microbotryum intermedium</name>
    <dbReference type="NCBI Taxonomy" id="269621"/>
    <lineage>
        <taxon>Eukaryota</taxon>
        <taxon>Fungi</taxon>
        <taxon>Dikarya</taxon>
        <taxon>Basidiomycota</taxon>
        <taxon>Pucciniomycotina</taxon>
        <taxon>Microbotryomycetes</taxon>
        <taxon>Microbotryales</taxon>
        <taxon>Microbotryaceae</taxon>
        <taxon>Microbotryum</taxon>
    </lineage>
</organism>
<gene>
    <name evidence="2" type="ORF">BQ2448_3295</name>
</gene>
<dbReference type="SUPFAM" id="SSF56317">
    <property type="entry name" value="Carbon-nitrogen hydrolase"/>
    <property type="match status" value="1"/>
</dbReference>
<evidence type="ECO:0000313" key="3">
    <source>
        <dbReference type="Proteomes" id="UP000198372"/>
    </source>
</evidence>
<name>A0A238FES2_9BASI</name>
<sequence>MLVLVALGHGASEIASLDSTFWNSSVPFEKAVTLVPLCVIASGLPLVRSFYPTSSRQAGSRTRYNDHLEFGRPLWWFHYSESSLAWLGKYGGLVVVDFIYACVGFSIAQIVIERFLSGGQQECPSPIATADLLGGEDPPEQFQGCHSNERERTTNHPEPASRSSKAPFVLLALTILLCIVGPFLNSTPFAPAHPLPSDPSSIYPPLKAGCAVPGVFNLHRARKDVAVSIENWIKARQRSASTGAKILSWSESSVRLENVADEMLLWARVGSVAGMYKMRLWLLESHFKDVFILITYTVPASAPDPRHKRYNAATLIGPTSDPNITSWRTISTTTNHLPVSFIETYASATRFAPELGSFADRLPLACIELPRAQGIPPQGHGQSLELSTAICLDIASPSLRPILRSTSTLLRRSPPLARPPPPHLILNLSDLPDPSFAPIHLDQIRSRALETNSYILRCDSSHGVSALIAPNGVPRVLRPGNEGLMS</sequence>
<evidence type="ECO:0000256" key="1">
    <source>
        <dbReference type="SAM" id="MobiDB-lite"/>
    </source>
</evidence>
<feature type="region of interest" description="Disordered" evidence="1">
    <location>
        <begin position="138"/>
        <end position="162"/>
    </location>
</feature>
<protein>
    <submittedName>
        <fullName evidence="2">BQ2448_3295 protein</fullName>
    </submittedName>
</protein>
<dbReference type="InterPro" id="IPR036526">
    <property type="entry name" value="C-N_Hydrolase_sf"/>
</dbReference>